<evidence type="ECO:0008006" key="4">
    <source>
        <dbReference type="Google" id="ProtNLM"/>
    </source>
</evidence>
<dbReference type="SUPFAM" id="SSF56349">
    <property type="entry name" value="DNA breaking-rejoining enzymes"/>
    <property type="match status" value="1"/>
</dbReference>
<organism evidence="2 3">
    <name type="scientific">Chrysochromulina tobinii</name>
    <dbReference type="NCBI Taxonomy" id="1460289"/>
    <lineage>
        <taxon>Eukaryota</taxon>
        <taxon>Haptista</taxon>
        <taxon>Haptophyta</taxon>
        <taxon>Prymnesiophyceae</taxon>
        <taxon>Prymnesiales</taxon>
        <taxon>Chrysochromulinaceae</taxon>
        <taxon>Chrysochromulina</taxon>
    </lineage>
</organism>
<sequence>MKGKRGREWASPRSAFAYVLSIIRIFREWKLILPPAKVVQGELHGLLRAFVTVYGAHALMPQRREPFRFAMVQDLLKHPKDRLGARSYDPASVIGWAFRGMLALGWRTGHRLAEFVAHPSGEVCYVTRHDVSYIIAGVPVCDPSAAQLAALRPGDTILVAPPRSKTDQFGEIHSPFASAIAFSFDPNSAGYIIQQIELARPVHGFSRQLTPLFADEHGLPYTHSVMDTLLHAALVRLYGEQVASCYSWHSLRSGLATALKAAGCSDDVIQMICRWANPESLKIYALHGTSLHINWVDKAEKAVVDAVRASTVPK</sequence>
<dbReference type="Gene3D" id="1.10.443.10">
    <property type="entry name" value="Intergrase catalytic core"/>
    <property type="match status" value="1"/>
</dbReference>
<reference evidence="3" key="1">
    <citation type="journal article" date="2015" name="PLoS Genet.">
        <title>Genome Sequence and Transcriptome Analyses of Chrysochromulina tobin: Metabolic Tools for Enhanced Algal Fitness in the Prominent Order Prymnesiales (Haptophyceae).</title>
        <authorList>
            <person name="Hovde B.T."/>
            <person name="Deodato C.R."/>
            <person name="Hunsperger H.M."/>
            <person name="Ryken S.A."/>
            <person name="Yost W."/>
            <person name="Jha R.K."/>
            <person name="Patterson J."/>
            <person name="Monnat R.J. Jr."/>
            <person name="Barlow S.B."/>
            <person name="Starkenburg S.R."/>
            <person name="Cattolico R.A."/>
        </authorList>
    </citation>
    <scope>NUCLEOTIDE SEQUENCE</scope>
    <source>
        <strain evidence="3">CCMP291</strain>
    </source>
</reference>
<evidence type="ECO:0000313" key="3">
    <source>
        <dbReference type="Proteomes" id="UP000037460"/>
    </source>
</evidence>
<accession>A0A0M0LPZ9</accession>
<evidence type="ECO:0000313" key="2">
    <source>
        <dbReference type="EMBL" id="KOO53114.1"/>
    </source>
</evidence>
<evidence type="ECO:0000256" key="1">
    <source>
        <dbReference type="ARBA" id="ARBA00023172"/>
    </source>
</evidence>
<protein>
    <recommendedName>
        <fullName evidence="4">Tyr recombinase domain-containing protein</fullName>
    </recommendedName>
</protein>
<dbReference type="InterPro" id="IPR011010">
    <property type="entry name" value="DNA_brk_join_enz"/>
</dbReference>
<keyword evidence="1" id="KW-0233">DNA recombination</keyword>
<dbReference type="InterPro" id="IPR013762">
    <property type="entry name" value="Integrase-like_cat_sf"/>
</dbReference>
<keyword evidence="3" id="KW-1185">Reference proteome</keyword>
<proteinExistence type="predicted"/>
<dbReference type="EMBL" id="JWZX01000376">
    <property type="protein sequence ID" value="KOO53114.1"/>
    <property type="molecule type" value="Genomic_DNA"/>
</dbReference>
<dbReference type="GO" id="GO:0006310">
    <property type="term" value="P:DNA recombination"/>
    <property type="evidence" value="ECO:0007669"/>
    <property type="project" value="UniProtKB-KW"/>
</dbReference>
<feature type="non-terminal residue" evidence="2">
    <location>
        <position position="314"/>
    </location>
</feature>
<name>A0A0M0LPZ9_9EUKA</name>
<dbReference type="AlphaFoldDB" id="A0A0M0LPZ9"/>
<gene>
    <name evidence="2" type="ORF">Ctob_016760</name>
</gene>
<comment type="caution">
    <text evidence="2">The sequence shown here is derived from an EMBL/GenBank/DDBJ whole genome shotgun (WGS) entry which is preliminary data.</text>
</comment>
<dbReference type="GO" id="GO:0015074">
    <property type="term" value="P:DNA integration"/>
    <property type="evidence" value="ECO:0007669"/>
    <property type="project" value="InterPro"/>
</dbReference>
<dbReference type="GO" id="GO:0003677">
    <property type="term" value="F:DNA binding"/>
    <property type="evidence" value="ECO:0007669"/>
    <property type="project" value="InterPro"/>
</dbReference>
<dbReference type="Proteomes" id="UP000037460">
    <property type="component" value="Unassembled WGS sequence"/>
</dbReference>